<name>A0A453J3R7_AEGTS</name>
<dbReference type="Gene3D" id="1.25.40.20">
    <property type="entry name" value="Ankyrin repeat-containing domain"/>
    <property type="match status" value="2"/>
</dbReference>
<evidence type="ECO:0000313" key="11">
    <source>
        <dbReference type="Proteomes" id="UP000015105"/>
    </source>
</evidence>
<feature type="transmembrane region" description="Helical" evidence="8">
    <location>
        <begin position="259"/>
        <end position="284"/>
    </location>
</feature>
<dbReference type="PROSITE" id="PS50297">
    <property type="entry name" value="ANK_REP_REGION"/>
    <property type="match status" value="1"/>
</dbReference>
<reference evidence="11" key="2">
    <citation type="journal article" date="2017" name="Nat. Plants">
        <title>The Aegilops tauschii genome reveals multiple impacts of transposons.</title>
        <authorList>
            <person name="Zhao G."/>
            <person name="Zou C."/>
            <person name="Li K."/>
            <person name="Wang K."/>
            <person name="Li T."/>
            <person name="Gao L."/>
            <person name="Zhang X."/>
            <person name="Wang H."/>
            <person name="Yang Z."/>
            <person name="Liu X."/>
            <person name="Jiang W."/>
            <person name="Mao L."/>
            <person name="Kong X."/>
            <person name="Jiao Y."/>
            <person name="Jia J."/>
        </authorList>
    </citation>
    <scope>NUCLEOTIDE SEQUENCE [LARGE SCALE GENOMIC DNA]</scope>
    <source>
        <strain evidence="11">cv. AL8/78</strain>
    </source>
</reference>
<reference evidence="10" key="5">
    <citation type="journal article" date="2021" name="G3 (Bethesda)">
        <title>Aegilops tauschii genome assembly Aet v5.0 features greater sequence contiguity and improved annotation.</title>
        <authorList>
            <person name="Wang L."/>
            <person name="Zhu T."/>
            <person name="Rodriguez J.C."/>
            <person name="Deal K.R."/>
            <person name="Dubcovsky J."/>
            <person name="McGuire P.E."/>
            <person name="Lux T."/>
            <person name="Spannagl M."/>
            <person name="Mayer K.F.X."/>
            <person name="Baldrich P."/>
            <person name="Meyers B.C."/>
            <person name="Huo N."/>
            <person name="Gu Y.Q."/>
            <person name="Zhou H."/>
            <person name="Devos K.M."/>
            <person name="Bennetzen J.L."/>
            <person name="Unver T."/>
            <person name="Budak H."/>
            <person name="Gulick P.J."/>
            <person name="Galiba G."/>
            <person name="Kalapos B."/>
            <person name="Nelson D.R."/>
            <person name="Li P."/>
            <person name="You F.M."/>
            <person name="Luo M.C."/>
            <person name="Dvorak J."/>
        </authorList>
    </citation>
    <scope>NUCLEOTIDE SEQUENCE [LARGE SCALE GENOMIC DNA]</scope>
    <source>
        <strain evidence="10">cv. AL8/78</strain>
    </source>
</reference>
<dbReference type="PANTHER" id="PTHR24186:SF41">
    <property type="entry name" value="PGG DOMAIN-CONTAINING PROTEIN"/>
    <property type="match status" value="1"/>
</dbReference>
<dbReference type="PANTHER" id="PTHR24186">
    <property type="entry name" value="PROTEIN PHOSPHATASE 1 REGULATORY SUBUNIT"/>
    <property type="match status" value="1"/>
</dbReference>
<feature type="repeat" description="ANK" evidence="7">
    <location>
        <begin position="124"/>
        <end position="148"/>
    </location>
</feature>
<dbReference type="Pfam" id="PF12796">
    <property type="entry name" value="Ank_2"/>
    <property type="match status" value="1"/>
</dbReference>
<evidence type="ECO:0000256" key="4">
    <source>
        <dbReference type="ARBA" id="ARBA00022989"/>
    </source>
</evidence>
<accession>A0A453J3R7</accession>
<evidence type="ECO:0000256" key="7">
    <source>
        <dbReference type="PROSITE-ProRule" id="PRU00023"/>
    </source>
</evidence>
<evidence type="ECO:0000256" key="1">
    <source>
        <dbReference type="ARBA" id="ARBA00004141"/>
    </source>
</evidence>
<feature type="transmembrane region" description="Helical" evidence="8">
    <location>
        <begin position="349"/>
        <end position="370"/>
    </location>
</feature>
<dbReference type="AlphaFoldDB" id="A0A453J3R7"/>
<dbReference type="InterPro" id="IPR026961">
    <property type="entry name" value="PGG_dom"/>
</dbReference>
<reference evidence="10" key="4">
    <citation type="submission" date="2019-03" db="UniProtKB">
        <authorList>
            <consortium name="EnsemblPlants"/>
        </authorList>
    </citation>
    <scope>IDENTIFICATION</scope>
</reference>
<keyword evidence="2 8" id="KW-0812">Transmembrane</keyword>
<reference evidence="11" key="1">
    <citation type="journal article" date="2014" name="Science">
        <title>Ancient hybridizations among the ancestral genomes of bread wheat.</title>
        <authorList>
            <consortium name="International Wheat Genome Sequencing Consortium,"/>
            <person name="Marcussen T."/>
            <person name="Sandve S.R."/>
            <person name="Heier L."/>
            <person name="Spannagl M."/>
            <person name="Pfeifer M."/>
            <person name="Jakobsen K.S."/>
            <person name="Wulff B.B."/>
            <person name="Steuernagel B."/>
            <person name="Mayer K.F."/>
            <person name="Olsen O.A."/>
        </authorList>
    </citation>
    <scope>NUCLEOTIDE SEQUENCE [LARGE SCALE GENOMIC DNA]</scope>
    <source>
        <strain evidence="11">cv. AL8/78</strain>
    </source>
</reference>
<keyword evidence="4 8" id="KW-1133">Transmembrane helix</keyword>
<comment type="subcellular location">
    <subcellularLocation>
        <location evidence="1">Membrane</location>
        <topology evidence="1">Multi-pass membrane protein</topology>
    </subcellularLocation>
</comment>
<evidence type="ECO:0000259" key="9">
    <source>
        <dbReference type="Pfam" id="PF13962"/>
    </source>
</evidence>
<evidence type="ECO:0000313" key="10">
    <source>
        <dbReference type="EnsemblPlants" id="AET4Gv20776000.7"/>
    </source>
</evidence>
<evidence type="ECO:0000256" key="2">
    <source>
        <dbReference type="ARBA" id="ARBA00022692"/>
    </source>
</evidence>
<dbReference type="InterPro" id="IPR002110">
    <property type="entry name" value="Ankyrin_rpt"/>
</dbReference>
<keyword evidence="3" id="KW-0677">Repeat</keyword>
<keyword evidence="5 7" id="KW-0040">ANK repeat</keyword>
<dbReference type="Pfam" id="PF00023">
    <property type="entry name" value="Ank"/>
    <property type="match status" value="1"/>
</dbReference>
<proteinExistence type="predicted"/>
<protein>
    <recommendedName>
        <fullName evidence="9">PGG domain-containing protein</fullName>
    </recommendedName>
</protein>
<dbReference type="Proteomes" id="UP000015105">
    <property type="component" value="Chromosome 4D"/>
</dbReference>
<feature type="transmembrane region" description="Helical" evidence="8">
    <location>
        <begin position="188"/>
        <end position="206"/>
    </location>
</feature>
<dbReference type="EnsemblPlants" id="AET4Gv20776000.7">
    <property type="protein sequence ID" value="AET4Gv20776000.7"/>
    <property type="gene ID" value="AET4Gv20776000"/>
</dbReference>
<dbReference type="Pfam" id="PF13962">
    <property type="entry name" value="PGG"/>
    <property type="match status" value="1"/>
</dbReference>
<feature type="domain" description="PGG" evidence="9">
    <location>
        <begin position="179"/>
        <end position="284"/>
    </location>
</feature>
<keyword evidence="11" id="KW-1185">Reference proteome</keyword>
<reference evidence="10" key="3">
    <citation type="journal article" date="2017" name="Nature">
        <title>Genome sequence of the progenitor of the wheat D genome Aegilops tauschii.</title>
        <authorList>
            <person name="Luo M.C."/>
            <person name="Gu Y.Q."/>
            <person name="Puiu D."/>
            <person name="Wang H."/>
            <person name="Twardziok S.O."/>
            <person name="Deal K.R."/>
            <person name="Huo N."/>
            <person name="Zhu T."/>
            <person name="Wang L."/>
            <person name="Wang Y."/>
            <person name="McGuire P.E."/>
            <person name="Liu S."/>
            <person name="Long H."/>
            <person name="Ramasamy R.K."/>
            <person name="Rodriguez J.C."/>
            <person name="Van S.L."/>
            <person name="Yuan L."/>
            <person name="Wang Z."/>
            <person name="Xia Z."/>
            <person name="Xiao L."/>
            <person name="Anderson O.D."/>
            <person name="Ouyang S."/>
            <person name="Liang Y."/>
            <person name="Zimin A.V."/>
            <person name="Pertea G."/>
            <person name="Qi P."/>
            <person name="Bennetzen J.L."/>
            <person name="Dai X."/>
            <person name="Dawson M.W."/>
            <person name="Muller H.G."/>
            <person name="Kugler K."/>
            <person name="Rivarola-Duarte L."/>
            <person name="Spannagl M."/>
            <person name="Mayer K.F.X."/>
            <person name="Lu F.H."/>
            <person name="Bevan M.W."/>
            <person name="Leroy P."/>
            <person name="Li P."/>
            <person name="You F.M."/>
            <person name="Sun Q."/>
            <person name="Liu Z."/>
            <person name="Lyons E."/>
            <person name="Wicker T."/>
            <person name="Salzberg S.L."/>
            <person name="Devos K.M."/>
            <person name="Dvorak J."/>
        </authorList>
    </citation>
    <scope>NUCLEOTIDE SEQUENCE [LARGE SCALE GENOMIC DNA]</scope>
    <source>
        <strain evidence="10">cv. AL8/78</strain>
    </source>
</reference>
<sequence length="374" mass="41114">MVDLLLQWRPALGSDLDINKSSPLHFASSDGDCSVIEKIITHSPPNTTYLQDSEGLSALSAAALMGHVSAVRLLLRFHPACADVRDNHGRTFLHAAAMKGHSSIVSYVIKDIMLEHLLNTQDNEGNTPLHLAVVAGEHKVIYKLLSSGKVRAHIMNDAGCTPSDLIENSTGFYSMDIMKWRETTSKNIAVVSTLVATVAFSAAFNVPGSYGSSGKANLSGHRRYDAFMVLDTIAMTTSVIATILLIYGRASRSHRSWLGFMVAMHFLWLSLNSMMLAFFTAMVAVMREKNSMKVALTQVIYNGLYILMTLLANLATPRSLLGVMQLLVGSCFERRRRAKRRISRQFPFVIFYALNVVVFIVVNTLALSAIQVTG</sequence>
<evidence type="ECO:0000256" key="3">
    <source>
        <dbReference type="ARBA" id="ARBA00022737"/>
    </source>
</evidence>
<feature type="transmembrane region" description="Helical" evidence="8">
    <location>
        <begin position="226"/>
        <end position="247"/>
    </location>
</feature>
<keyword evidence="6 8" id="KW-0472">Membrane</keyword>
<evidence type="ECO:0000256" key="6">
    <source>
        <dbReference type="ARBA" id="ARBA00023136"/>
    </source>
</evidence>
<dbReference type="PROSITE" id="PS50088">
    <property type="entry name" value="ANK_REPEAT"/>
    <property type="match status" value="1"/>
</dbReference>
<evidence type="ECO:0000256" key="5">
    <source>
        <dbReference type="ARBA" id="ARBA00023043"/>
    </source>
</evidence>
<dbReference type="GO" id="GO:0005886">
    <property type="term" value="C:plasma membrane"/>
    <property type="evidence" value="ECO:0007669"/>
    <property type="project" value="TreeGrafter"/>
</dbReference>
<dbReference type="SMART" id="SM00248">
    <property type="entry name" value="ANK"/>
    <property type="match status" value="4"/>
</dbReference>
<feature type="transmembrane region" description="Helical" evidence="8">
    <location>
        <begin position="304"/>
        <end position="328"/>
    </location>
</feature>
<organism evidence="10 11">
    <name type="scientific">Aegilops tauschii subsp. strangulata</name>
    <name type="common">Goatgrass</name>
    <dbReference type="NCBI Taxonomy" id="200361"/>
    <lineage>
        <taxon>Eukaryota</taxon>
        <taxon>Viridiplantae</taxon>
        <taxon>Streptophyta</taxon>
        <taxon>Embryophyta</taxon>
        <taxon>Tracheophyta</taxon>
        <taxon>Spermatophyta</taxon>
        <taxon>Magnoliopsida</taxon>
        <taxon>Liliopsida</taxon>
        <taxon>Poales</taxon>
        <taxon>Poaceae</taxon>
        <taxon>BOP clade</taxon>
        <taxon>Pooideae</taxon>
        <taxon>Triticodae</taxon>
        <taxon>Triticeae</taxon>
        <taxon>Triticinae</taxon>
        <taxon>Aegilops</taxon>
    </lineage>
</organism>
<dbReference type="Gramene" id="AET4Gv20776000.7">
    <property type="protein sequence ID" value="AET4Gv20776000.7"/>
    <property type="gene ID" value="AET4Gv20776000"/>
</dbReference>
<dbReference type="InterPro" id="IPR036770">
    <property type="entry name" value="Ankyrin_rpt-contain_sf"/>
</dbReference>
<dbReference type="SUPFAM" id="SSF48403">
    <property type="entry name" value="Ankyrin repeat"/>
    <property type="match status" value="1"/>
</dbReference>
<evidence type="ECO:0000256" key="8">
    <source>
        <dbReference type="SAM" id="Phobius"/>
    </source>
</evidence>